<dbReference type="AlphaFoldDB" id="A0A5J9VNZ7"/>
<protein>
    <recommendedName>
        <fullName evidence="2">EF-hand domain-containing protein</fullName>
    </recommendedName>
</protein>
<evidence type="ECO:0000256" key="1">
    <source>
        <dbReference type="ARBA" id="ARBA00022837"/>
    </source>
</evidence>
<comment type="caution">
    <text evidence="3">The sequence shown here is derived from an EMBL/GenBank/DDBJ whole genome shotgun (WGS) entry which is preliminary data.</text>
</comment>
<dbReference type="Gene3D" id="1.10.238.10">
    <property type="entry name" value="EF-hand"/>
    <property type="match status" value="1"/>
</dbReference>
<dbReference type="SMART" id="SM00054">
    <property type="entry name" value="EFh"/>
    <property type="match status" value="2"/>
</dbReference>
<dbReference type="GO" id="GO:0005509">
    <property type="term" value="F:calcium ion binding"/>
    <property type="evidence" value="ECO:0007669"/>
    <property type="project" value="InterPro"/>
</dbReference>
<evidence type="ECO:0000313" key="3">
    <source>
        <dbReference type="EMBL" id="TVU37893.1"/>
    </source>
</evidence>
<dbReference type="PROSITE" id="PS00018">
    <property type="entry name" value="EF_HAND_1"/>
    <property type="match status" value="2"/>
</dbReference>
<dbReference type="InterPro" id="IPR018247">
    <property type="entry name" value="EF_Hand_1_Ca_BS"/>
</dbReference>
<dbReference type="PROSITE" id="PS50222">
    <property type="entry name" value="EF_HAND_2"/>
    <property type="match status" value="1"/>
</dbReference>
<dbReference type="SUPFAM" id="SSF47473">
    <property type="entry name" value="EF-hand"/>
    <property type="match status" value="1"/>
</dbReference>
<dbReference type="EMBL" id="RWGY01000007">
    <property type="protein sequence ID" value="TVU37893.1"/>
    <property type="molecule type" value="Genomic_DNA"/>
</dbReference>
<proteinExistence type="predicted"/>
<organism evidence="3 4">
    <name type="scientific">Eragrostis curvula</name>
    <name type="common">weeping love grass</name>
    <dbReference type="NCBI Taxonomy" id="38414"/>
    <lineage>
        <taxon>Eukaryota</taxon>
        <taxon>Viridiplantae</taxon>
        <taxon>Streptophyta</taxon>
        <taxon>Embryophyta</taxon>
        <taxon>Tracheophyta</taxon>
        <taxon>Spermatophyta</taxon>
        <taxon>Magnoliopsida</taxon>
        <taxon>Liliopsida</taxon>
        <taxon>Poales</taxon>
        <taxon>Poaceae</taxon>
        <taxon>PACMAD clade</taxon>
        <taxon>Chloridoideae</taxon>
        <taxon>Eragrostideae</taxon>
        <taxon>Eragrostidinae</taxon>
        <taxon>Eragrostis</taxon>
    </lineage>
</organism>
<accession>A0A5J9VNZ7</accession>
<dbReference type="Gramene" id="TVU37893">
    <property type="protein sequence ID" value="TVU37893"/>
    <property type="gene ID" value="EJB05_11236"/>
</dbReference>
<dbReference type="CDD" id="cd00051">
    <property type="entry name" value="EFh"/>
    <property type="match status" value="1"/>
</dbReference>
<dbReference type="InterPro" id="IPR002048">
    <property type="entry name" value="EF_hand_dom"/>
</dbReference>
<dbReference type="InterPro" id="IPR011992">
    <property type="entry name" value="EF-hand-dom_pair"/>
</dbReference>
<keyword evidence="4" id="KW-1185">Reference proteome</keyword>
<reference evidence="3 4" key="1">
    <citation type="journal article" date="2019" name="Sci. Rep.">
        <title>A high-quality genome of Eragrostis curvula grass provides insights into Poaceae evolution and supports new strategies to enhance forage quality.</title>
        <authorList>
            <person name="Carballo J."/>
            <person name="Santos B.A.C.M."/>
            <person name="Zappacosta D."/>
            <person name="Garbus I."/>
            <person name="Selva J.P."/>
            <person name="Gallo C.A."/>
            <person name="Diaz A."/>
            <person name="Albertini E."/>
            <person name="Caccamo M."/>
            <person name="Echenique V."/>
        </authorList>
    </citation>
    <scope>NUCLEOTIDE SEQUENCE [LARGE SCALE GENOMIC DNA]</scope>
    <source>
        <strain evidence="4">cv. Victoria</strain>
        <tissue evidence="3">Leaf</tissue>
    </source>
</reference>
<keyword evidence="1" id="KW-0106">Calcium</keyword>
<gene>
    <name evidence="3" type="ORF">EJB05_11236</name>
</gene>
<name>A0A5J9VNZ7_9POAL</name>
<feature type="non-terminal residue" evidence="3">
    <location>
        <position position="1"/>
    </location>
</feature>
<evidence type="ECO:0000313" key="4">
    <source>
        <dbReference type="Proteomes" id="UP000324897"/>
    </source>
</evidence>
<sequence length="96" mass="11186">MAIRGIHSSRDHMTVEEFKDWLKQFDVDGDGRISRNELREALRRRGGWFTTMRSGRALRQADKNNSGFVDDSEMENLVAFAQKDLGMKISTWHEQN</sequence>
<dbReference type="Pfam" id="PF13202">
    <property type="entry name" value="EF-hand_5"/>
    <property type="match status" value="2"/>
</dbReference>
<feature type="domain" description="EF-hand" evidence="2">
    <location>
        <begin position="13"/>
        <end position="48"/>
    </location>
</feature>
<dbReference type="OrthoDB" id="26525at2759"/>
<dbReference type="Proteomes" id="UP000324897">
    <property type="component" value="Chromosome 4"/>
</dbReference>
<evidence type="ECO:0000259" key="2">
    <source>
        <dbReference type="PROSITE" id="PS50222"/>
    </source>
</evidence>